<dbReference type="InterPro" id="IPR000531">
    <property type="entry name" value="Beta-barrel_TonB"/>
</dbReference>
<dbReference type="Proteomes" id="UP000676506">
    <property type="component" value="Chromosome 1"/>
</dbReference>
<keyword evidence="7 8" id="KW-0998">Cell outer membrane</keyword>
<organism evidence="13 14">
    <name type="scientific">Chloracidobacterium validum</name>
    <dbReference type="NCBI Taxonomy" id="2821543"/>
    <lineage>
        <taxon>Bacteria</taxon>
        <taxon>Pseudomonadati</taxon>
        <taxon>Acidobacteriota</taxon>
        <taxon>Terriglobia</taxon>
        <taxon>Terriglobales</taxon>
        <taxon>Acidobacteriaceae</taxon>
        <taxon>Chloracidobacterium</taxon>
    </lineage>
</organism>
<dbReference type="Pfam" id="PF07715">
    <property type="entry name" value="Plug"/>
    <property type="match status" value="1"/>
</dbReference>
<evidence type="ECO:0000313" key="14">
    <source>
        <dbReference type="Proteomes" id="UP000676506"/>
    </source>
</evidence>
<comment type="similarity">
    <text evidence="8 9">Belongs to the TonB-dependent receptor family.</text>
</comment>
<keyword evidence="14" id="KW-1185">Reference proteome</keyword>
<keyword evidence="5 9" id="KW-0798">TonB box</keyword>
<evidence type="ECO:0000256" key="4">
    <source>
        <dbReference type="ARBA" id="ARBA00022692"/>
    </source>
</evidence>
<dbReference type="SUPFAM" id="SSF49452">
    <property type="entry name" value="Starch-binding domain-like"/>
    <property type="match status" value="1"/>
</dbReference>
<keyword evidence="6 8" id="KW-0472">Membrane</keyword>
<dbReference type="Pfam" id="PF00593">
    <property type="entry name" value="TonB_dep_Rec_b-barrel"/>
    <property type="match status" value="1"/>
</dbReference>
<dbReference type="Pfam" id="PF13620">
    <property type="entry name" value="CarboxypepD_reg"/>
    <property type="match status" value="1"/>
</dbReference>
<keyword evidence="13" id="KW-0675">Receptor</keyword>
<evidence type="ECO:0000256" key="1">
    <source>
        <dbReference type="ARBA" id="ARBA00004571"/>
    </source>
</evidence>
<dbReference type="InterPro" id="IPR012910">
    <property type="entry name" value="Plug_dom"/>
</dbReference>
<dbReference type="PANTHER" id="PTHR30069:SF40">
    <property type="entry name" value="TONB-DEPENDENT RECEPTOR NMB0964-RELATED"/>
    <property type="match status" value="1"/>
</dbReference>
<gene>
    <name evidence="13" type="ORF">J8C06_04715</name>
</gene>
<dbReference type="Gene3D" id="2.40.170.20">
    <property type="entry name" value="TonB-dependent receptor, beta-barrel domain"/>
    <property type="match status" value="1"/>
</dbReference>
<dbReference type="InterPro" id="IPR013784">
    <property type="entry name" value="Carb-bd-like_fold"/>
</dbReference>
<evidence type="ECO:0000259" key="12">
    <source>
        <dbReference type="Pfam" id="PF07715"/>
    </source>
</evidence>
<dbReference type="Gene3D" id="2.170.130.10">
    <property type="entry name" value="TonB-dependent receptor, plug domain"/>
    <property type="match status" value="1"/>
</dbReference>
<sequence>MQTYTTASRPSWWRMPSWWQILWLGGCFWLWSAGVFAQSGATLEGRVSLEQERNPVSEAIVTILELRRSTVTDNQGRYRFENVPPGSYQVFAHLDRIPDTVQRVTVAGPTTLDFVLKLRAETEQVNVTATLREETTRDAIQSVTTVNSFDLAERAPVSLGDALEREVGVAKRSFGPGTGRPVIRGFDGDRVLVTQDGLTTGSIGFQSGDHAEIVDLQGVERIEVVKGPATLLYGSTAVGGVVNAVTGTEESHPGLQGYATAFGGTGNALGGGSGGIKYGRGAWMLFGNGGGQRAGDYRTPVGVIENSFARSGNASGGLGYYGARGFFNFTYTYNSQNYGVPPLPDDDDEDERASQTRRKRSDLRPEGGEPGELVRLNPRRHGFRFTTGVRNLDTFFTDAQVQVQYNRYRHDEIKIEENEIETAFRNDTFAYRVLADHRRIGRLQGTWGLSGLYRDYSTRGEEQLTPATTHTNVAFFGLEKLTFERATLQFGGRVERNAYAPTNARSRSFTGFSGGVGLRVGLWENAALTANYSHAYRAPALEELYNFGPHPGTFLFEIGDPDLSRELTNGIEVNVRHQARRLRASAGFYYYDIRNFVFPALTGEFDDGLPVGVFTQGNARFVGTEAQLDINLHPNVWFYSQLDYTNAELKTGLPLPRIPPLRARVAVEGTFKGLRLMPELLMANRQERVFTLEEPTAGYTVVNLVGSYTVTTSHTAHVFSVTGFNLGDRLYRNHLSFIKAFAPEIGRGVRFAYTMRFF</sequence>
<evidence type="ECO:0000256" key="5">
    <source>
        <dbReference type="ARBA" id="ARBA00023077"/>
    </source>
</evidence>
<reference evidence="13 14" key="1">
    <citation type="submission" date="2021-03" db="EMBL/GenBank/DDBJ databases">
        <title>Genomic and phenotypic characterization of Chloracidobacterium isolates provides evidence for multiple species.</title>
        <authorList>
            <person name="Saini M.K."/>
            <person name="Costas A.M.G."/>
            <person name="Tank M."/>
            <person name="Bryant D.A."/>
        </authorList>
    </citation>
    <scope>NUCLEOTIDE SEQUENCE [LARGE SCALE GENOMIC DNA]</scope>
    <source>
        <strain evidence="13 14">BV2-C</strain>
    </source>
</reference>
<dbReference type="Gene3D" id="2.60.40.1120">
    <property type="entry name" value="Carboxypeptidase-like, regulatory domain"/>
    <property type="match status" value="1"/>
</dbReference>
<evidence type="ECO:0000256" key="2">
    <source>
        <dbReference type="ARBA" id="ARBA00022448"/>
    </source>
</evidence>
<protein>
    <submittedName>
        <fullName evidence="13">TonB-dependent receptor</fullName>
    </submittedName>
</protein>
<dbReference type="InterPro" id="IPR039426">
    <property type="entry name" value="TonB-dep_rcpt-like"/>
</dbReference>
<evidence type="ECO:0000256" key="6">
    <source>
        <dbReference type="ARBA" id="ARBA00023136"/>
    </source>
</evidence>
<evidence type="ECO:0000313" key="13">
    <source>
        <dbReference type="EMBL" id="QUW03738.1"/>
    </source>
</evidence>
<keyword evidence="3 8" id="KW-1134">Transmembrane beta strand</keyword>
<evidence type="ECO:0000256" key="8">
    <source>
        <dbReference type="PROSITE-ProRule" id="PRU01360"/>
    </source>
</evidence>
<feature type="region of interest" description="Disordered" evidence="10">
    <location>
        <begin position="338"/>
        <end position="377"/>
    </location>
</feature>
<dbReference type="SUPFAM" id="SSF56935">
    <property type="entry name" value="Porins"/>
    <property type="match status" value="1"/>
</dbReference>
<feature type="domain" description="TonB-dependent receptor plug" evidence="12">
    <location>
        <begin position="136"/>
        <end position="241"/>
    </location>
</feature>
<evidence type="ECO:0000256" key="10">
    <source>
        <dbReference type="SAM" id="MobiDB-lite"/>
    </source>
</evidence>
<dbReference type="InterPro" id="IPR036942">
    <property type="entry name" value="Beta-barrel_TonB_sf"/>
</dbReference>
<accession>A0ABX8BA29</accession>
<feature type="domain" description="TonB-dependent receptor-like beta-barrel" evidence="11">
    <location>
        <begin position="314"/>
        <end position="715"/>
    </location>
</feature>
<dbReference type="InterPro" id="IPR037066">
    <property type="entry name" value="Plug_dom_sf"/>
</dbReference>
<dbReference type="RefSeq" id="WP_211429628.1">
    <property type="nucleotide sequence ID" value="NZ_CP072648.1"/>
</dbReference>
<evidence type="ECO:0000259" key="11">
    <source>
        <dbReference type="Pfam" id="PF00593"/>
    </source>
</evidence>
<comment type="subcellular location">
    <subcellularLocation>
        <location evidence="1 8">Cell outer membrane</location>
        <topology evidence="1 8">Multi-pass membrane protein</topology>
    </subcellularLocation>
</comment>
<keyword evidence="2 8" id="KW-0813">Transport</keyword>
<dbReference type="EMBL" id="CP072648">
    <property type="protein sequence ID" value="QUW03738.1"/>
    <property type="molecule type" value="Genomic_DNA"/>
</dbReference>
<evidence type="ECO:0000256" key="7">
    <source>
        <dbReference type="ARBA" id="ARBA00023237"/>
    </source>
</evidence>
<name>A0ABX8BA29_9BACT</name>
<proteinExistence type="inferred from homology"/>
<dbReference type="PANTHER" id="PTHR30069">
    <property type="entry name" value="TONB-DEPENDENT OUTER MEMBRANE RECEPTOR"/>
    <property type="match status" value="1"/>
</dbReference>
<evidence type="ECO:0000256" key="9">
    <source>
        <dbReference type="RuleBase" id="RU003357"/>
    </source>
</evidence>
<evidence type="ECO:0000256" key="3">
    <source>
        <dbReference type="ARBA" id="ARBA00022452"/>
    </source>
</evidence>
<keyword evidence="4 8" id="KW-0812">Transmembrane</keyword>
<dbReference type="PROSITE" id="PS52016">
    <property type="entry name" value="TONB_DEPENDENT_REC_3"/>
    <property type="match status" value="1"/>
</dbReference>